<dbReference type="RefSeq" id="WP_110852247.1">
    <property type="nucleotide sequence ID" value="NZ_QKLZ01000005.1"/>
</dbReference>
<organism evidence="2 3">
    <name type="scientific">Georgenia satyanarayanai</name>
    <dbReference type="NCBI Taxonomy" id="860221"/>
    <lineage>
        <taxon>Bacteria</taxon>
        <taxon>Bacillati</taxon>
        <taxon>Actinomycetota</taxon>
        <taxon>Actinomycetes</taxon>
        <taxon>Micrococcales</taxon>
        <taxon>Bogoriellaceae</taxon>
        <taxon>Georgenia</taxon>
    </lineage>
</organism>
<keyword evidence="1" id="KW-0732">Signal</keyword>
<evidence type="ECO:0000313" key="2">
    <source>
        <dbReference type="EMBL" id="SSA41781.1"/>
    </source>
</evidence>
<evidence type="ECO:0000313" key="3">
    <source>
        <dbReference type="Proteomes" id="UP000250222"/>
    </source>
</evidence>
<reference evidence="2 3" key="1">
    <citation type="submission" date="2016-10" db="EMBL/GenBank/DDBJ databases">
        <authorList>
            <person name="Cai Z."/>
        </authorList>
    </citation>
    <scope>NUCLEOTIDE SEQUENCE [LARGE SCALE GENOMIC DNA]</scope>
    <source>
        <strain evidence="2 3">CGMCC 1.10826</strain>
    </source>
</reference>
<keyword evidence="3" id="KW-1185">Reference proteome</keyword>
<dbReference type="AlphaFoldDB" id="A0A2Y9AB01"/>
<evidence type="ECO:0000256" key="1">
    <source>
        <dbReference type="SAM" id="SignalP"/>
    </source>
</evidence>
<dbReference type="Proteomes" id="UP000250222">
    <property type="component" value="Unassembled WGS sequence"/>
</dbReference>
<sequence length="178" mass="18406">MSEIPAVAVVLTPVASASALAGLCAMQDVDVHVVPSRSGAVAVVELEPAPEAPPTDEWDITELLGTPGEEVPAAADEAARTLSRLTKAGVVLITASLAQDAGFERGLSGQLTARRYAGGERGEDVAVGLVLAGADDVVEDLVLGRVRVTDVPGHARSGDLPRWKAARMFAKGLRKPRP</sequence>
<feature type="signal peptide" evidence="1">
    <location>
        <begin position="1"/>
        <end position="21"/>
    </location>
</feature>
<name>A0A2Y9AB01_9MICO</name>
<proteinExistence type="predicted"/>
<gene>
    <name evidence="2" type="ORF">SAMN05216184_10543</name>
</gene>
<accession>A0A2Y9AB01</accession>
<feature type="chain" id="PRO_5039231467" evidence="1">
    <location>
        <begin position="22"/>
        <end position="178"/>
    </location>
</feature>
<dbReference type="EMBL" id="UETB01000005">
    <property type="protein sequence ID" value="SSA41781.1"/>
    <property type="molecule type" value="Genomic_DNA"/>
</dbReference>
<dbReference type="OrthoDB" id="5144343at2"/>
<protein>
    <submittedName>
        <fullName evidence="2">Uncharacterized protein</fullName>
    </submittedName>
</protein>